<evidence type="ECO:0000313" key="2">
    <source>
        <dbReference type="Proteomes" id="UP000485058"/>
    </source>
</evidence>
<protein>
    <submittedName>
        <fullName evidence="1">Uncharacterized protein</fullName>
    </submittedName>
</protein>
<evidence type="ECO:0000313" key="1">
    <source>
        <dbReference type="EMBL" id="GFH13669.1"/>
    </source>
</evidence>
<dbReference type="Proteomes" id="UP000485058">
    <property type="component" value="Unassembled WGS sequence"/>
</dbReference>
<comment type="caution">
    <text evidence="1">The sequence shown here is derived from an EMBL/GenBank/DDBJ whole genome shotgun (WGS) entry which is preliminary data.</text>
</comment>
<proteinExistence type="predicted"/>
<keyword evidence="2" id="KW-1185">Reference proteome</keyword>
<organism evidence="1 2">
    <name type="scientific">Haematococcus lacustris</name>
    <name type="common">Green alga</name>
    <name type="synonym">Haematococcus pluvialis</name>
    <dbReference type="NCBI Taxonomy" id="44745"/>
    <lineage>
        <taxon>Eukaryota</taxon>
        <taxon>Viridiplantae</taxon>
        <taxon>Chlorophyta</taxon>
        <taxon>core chlorophytes</taxon>
        <taxon>Chlorophyceae</taxon>
        <taxon>CS clade</taxon>
        <taxon>Chlamydomonadales</taxon>
        <taxon>Haematococcaceae</taxon>
        <taxon>Haematococcus</taxon>
    </lineage>
</organism>
<reference evidence="1 2" key="1">
    <citation type="submission" date="2020-02" db="EMBL/GenBank/DDBJ databases">
        <title>Draft genome sequence of Haematococcus lacustris strain NIES-144.</title>
        <authorList>
            <person name="Morimoto D."/>
            <person name="Nakagawa S."/>
            <person name="Yoshida T."/>
            <person name="Sawayama S."/>
        </authorList>
    </citation>
    <scope>NUCLEOTIDE SEQUENCE [LARGE SCALE GENOMIC DNA]</scope>
    <source>
        <strain evidence="1 2">NIES-144</strain>
    </source>
</reference>
<dbReference type="EMBL" id="BLLF01000639">
    <property type="protein sequence ID" value="GFH13669.1"/>
    <property type="molecule type" value="Genomic_DNA"/>
</dbReference>
<name>A0A699Z3Q2_HAELA</name>
<gene>
    <name evidence="1" type="ORF">HaLaN_09600</name>
</gene>
<accession>A0A699Z3Q2</accession>
<sequence length="11" mass="1006">MAGPAPPGLVP</sequence>